<proteinExistence type="predicted"/>
<dbReference type="STRING" id="1447883.A0A2B7YIE3"/>
<gene>
    <name evidence="8" type="ORF">AJ80_03420</name>
</gene>
<dbReference type="GO" id="GO:0000978">
    <property type="term" value="F:RNA polymerase II cis-regulatory region sequence-specific DNA binding"/>
    <property type="evidence" value="ECO:0007669"/>
    <property type="project" value="TreeGrafter"/>
</dbReference>
<evidence type="ECO:0000256" key="6">
    <source>
        <dbReference type="SAM" id="MobiDB-lite"/>
    </source>
</evidence>
<keyword evidence="1" id="KW-0479">Metal-binding</keyword>
<keyword evidence="3 5" id="KW-0863">Zinc-finger</keyword>
<dbReference type="SUPFAM" id="SSF57667">
    <property type="entry name" value="beta-beta-alpha zinc fingers"/>
    <property type="match status" value="3"/>
</dbReference>
<comment type="caution">
    <text evidence="8">The sequence shown here is derived from an EMBL/GenBank/DDBJ whole genome shotgun (WGS) entry which is preliminary data.</text>
</comment>
<dbReference type="Pfam" id="PF00096">
    <property type="entry name" value="zf-C2H2"/>
    <property type="match status" value="3"/>
</dbReference>
<dbReference type="GO" id="GO:0045944">
    <property type="term" value="P:positive regulation of transcription by RNA polymerase II"/>
    <property type="evidence" value="ECO:0007669"/>
    <property type="project" value="UniProtKB-ARBA"/>
</dbReference>
<dbReference type="InterPro" id="IPR036236">
    <property type="entry name" value="Znf_C2H2_sf"/>
</dbReference>
<organism evidence="8 9">
    <name type="scientific">Polytolypa hystricis (strain UAMH7299)</name>
    <dbReference type="NCBI Taxonomy" id="1447883"/>
    <lineage>
        <taxon>Eukaryota</taxon>
        <taxon>Fungi</taxon>
        <taxon>Dikarya</taxon>
        <taxon>Ascomycota</taxon>
        <taxon>Pezizomycotina</taxon>
        <taxon>Eurotiomycetes</taxon>
        <taxon>Eurotiomycetidae</taxon>
        <taxon>Onygenales</taxon>
        <taxon>Onygenales incertae sedis</taxon>
        <taxon>Polytolypa</taxon>
    </lineage>
</organism>
<dbReference type="GO" id="GO:0008270">
    <property type="term" value="F:zinc ion binding"/>
    <property type="evidence" value="ECO:0007669"/>
    <property type="project" value="UniProtKB-KW"/>
</dbReference>
<dbReference type="GO" id="GO:0005634">
    <property type="term" value="C:nucleus"/>
    <property type="evidence" value="ECO:0007669"/>
    <property type="project" value="UniProtKB-ARBA"/>
</dbReference>
<dbReference type="InterPro" id="IPR013087">
    <property type="entry name" value="Znf_C2H2_type"/>
</dbReference>
<dbReference type="PANTHER" id="PTHR19818">
    <property type="entry name" value="ZINC FINGER PROTEIN ZIC AND GLI"/>
    <property type="match status" value="1"/>
</dbReference>
<evidence type="ECO:0000313" key="8">
    <source>
        <dbReference type="EMBL" id="PGH20793.1"/>
    </source>
</evidence>
<evidence type="ECO:0000256" key="5">
    <source>
        <dbReference type="PROSITE-ProRule" id="PRU00042"/>
    </source>
</evidence>
<keyword evidence="4" id="KW-0862">Zinc</keyword>
<evidence type="ECO:0000256" key="4">
    <source>
        <dbReference type="ARBA" id="ARBA00022833"/>
    </source>
</evidence>
<dbReference type="AlphaFoldDB" id="A0A2B7YIE3"/>
<evidence type="ECO:0000259" key="7">
    <source>
        <dbReference type="PROSITE" id="PS50157"/>
    </source>
</evidence>
<dbReference type="PROSITE" id="PS50157">
    <property type="entry name" value="ZINC_FINGER_C2H2_2"/>
    <property type="match status" value="3"/>
</dbReference>
<protein>
    <recommendedName>
        <fullName evidence="7">C2H2-type domain-containing protein</fullName>
    </recommendedName>
</protein>
<keyword evidence="2" id="KW-0677">Repeat</keyword>
<dbReference type="PANTHER" id="PTHR19818:SF139">
    <property type="entry name" value="PAIR-RULE PROTEIN ODD-PAIRED"/>
    <property type="match status" value="1"/>
</dbReference>
<reference evidence="8 9" key="1">
    <citation type="submission" date="2017-10" db="EMBL/GenBank/DDBJ databases">
        <title>Comparative genomics in systemic dimorphic fungi from Ajellomycetaceae.</title>
        <authorList>
            <person name="Munoz J.F."/>
            <person name="Mcewen J.G."/>
            <person name="Clay O.K."/>
            <person name="Cuomo C.A."/>
        </authorList>
    </citation>
    <scope>NUCLEOTIDE SEQUENCE [LARGE SCALE GENOMIC DNA]</scope>
    <source>
        <strain evidence="8 9">UAMH7299</strain>
    </source>
</reference>
<keyword evidence="9" id="KW-1185">Reference proteome</keyword>
<feature type="compositionally biased region" description="Low complexity" evidence="6">
    <location>
        <begin position="291"/>
        <end position="302"/>
    </location>
</feature>
<feature type="domain" description="C2H2-type" evidence="7">
    <location>
        <begin position="422"/>
        <end position="449"/>
    </location>
</feature>
<evidence type="ECO:0000256" key="1">
    <source>
        <dbReference type="ARBA" id="ARBA00022723"/>
    </source>
</evidence>
<feature type="domain" description="C2H2-type" evidence="7">
    <location>
        <begin position="450"/>
        <end position="477"/>
    </location>
</feature>
<feature type="compositionally biased region" description="Low complexity" evidence="6">
    <location>
        <begin position="267"/>
        <end position="279"/>
    </location>
</feature>
<feature type="domain" description="C2H2-type" evidence="7">
    <location>
        <begin position="507"/>
        <end position="537"/>
    </location>
</feature>
<dbReference type="PROSITE" id="PS00028">
    <property type="entry name" value="ZINC_FINGER_C2H2_1"/>
    <property type="match status" value="3"/>
</dbReference>
<dbReference type="FunFam" id="3.30.160.60:FF:001704">
    <property type="entry name" value="C2H2 transcription factor, putative"/>
    <property type="match status" value="1"/>
</dbReference>
<dbReference type="FunFam" id="3.30.160.60:FF:000912">
    <property type="entry name" value="Zinc finger protein 660"/>
    <property type="match status" value="1"/>
</dbReference>
<accession>A0A2B7YIE3</accession>
<dbReference type="InterPro" id="IPR050329">
    <property type="entry name" value="GLI_C2H2-zinc-finger"/>
</dbReference>
<dbReference type="OrthoDB" id="3437960at2759"/>
<evidence type="ECO:0000256" key="3">
    <source>
        <dbReference type="ARBA" id="ARBA00022771"/>
    </source>
</evidence>
<dbReference type="Gene3D" id="3.30.160.60">
    <property type="entry name" value="Classic Zinc Finger"/>
    <property type="match status" value="5"/>
</dbReference>
<dbReference type="EMBL" id="PDNA01000038">
    <property type="protein sequence ID" value="PGH20793.1"/>
    <property type="molecule type" value="Genomic_DNA"/>
</dbReference>
<dbReference type="GO" id="GO:0000981">
    <property type="term" value="F:DNA-binding transcription factor activity, RNA polymerase II-specific"/>
    <property type="evidence" value="ECO:0007669"/>
    <property type="project" value="TreeGrafter"/>
</dbReference>
<sequence>MSQQFDDGSFCLECHWDSFKDTGRTQLLPSNCMDFASCWDASGLEHCSSHQECPVTDPCCDIDDCSVNCSSVCDGFIDCDAASECSQSQCDEVACDDIVCDDVVCDDVVCDDVACESAVEVCFDKNCIEDIQENTLSNMENVLGQDATFNWNSEDLMHSANSTDFQHFHSHHNMGVHTSSCSHSMASFFPTAPSQHIPHCNFERHGHDTMNQSHSNQNNFSNQMLEDMLGMCATFVDCSPQSHFGSGFQNYNPDDLLGFIPLLPHGHPQHQCQHQHNPPKLSIETQNNHISRSPSLAPRSSAETTPSLAYSRLKSTPLASPLLKDTELSSPFTTPGYTSTDETHICKWVHKEKISNTVCGAIFSNAGELQDHLIEAHVCTMDGGRGHGYYCCWDRCHRPNEPFSQKSKLQGHFLTHSNYKSFQCSVCGKPFARQATLERHERSHRGEKPYKCKLCGKSFTDSSELKTHTRTHTGEKPFKCSHPGCNFETGDSSNMSSHKLTHGVRRHKCPFPDCSKSFTRPDQLKRHLKTTHKDDMPTSPLIAQLPLP</sequence>
<name>A0A2B7YIE3_POLH7</name>
<feature type="region of interest" description="Disordered" evidence="6">
    <location>
        <begin position="267"/>
        <end position="310"/>
    </location>
</feature>
<dbReference type="SMART" id="SM00355">
    <property type="entry name" value="ZnF_C2H2"/>
    <property type="match status" value="6"/>
</dbReference>
<evidence type="ECO:0000256" key="2">
    <source>
        <dbReference type="ARBA" id="ARBA00022737"/>
    </source>
</evidence>
<dbReference type="Proteomes" id="UP000224634">
    <property type="component" value="Unassembled WGS sequence"/>
</dbReference>
<evidence type="ECO:0000313" key="9">
    <source>
        <dbReference type="Proteomes" id="UP000224634"/>
    </source>
</evidence>